<organism evidence="1">
    <name type="scientific">marine sediment metagenome</name>
    <dbReference type="NCBI Taxonomy" id="412755"/>
    <lineage>
        <taxon>unclassified sequences</taxon>
        <taxon>metagenomes</taxon>
        <taxon>ecological metagenomes</taxon>
    </lineage>
</organism>
<name>X0TIX6_9ZZZZ</name>
<dbReference type="Pfam" id="PF24175">
    <property type="entry name" value="SU10_adaptor"/>
    <property type="match status" value="1"/>
</dbReference>
<proteinExistence type="predicted"/>
<dbReference type="InterPro" id="IPR056209">
    <property type="entry name" value="SU10_adaptor"/>
</dbReference>
<dbReference type="AlphaFoldDB" id="X0TIX6"/>
<dbReference type="EMBL" id="BARS01015220">
    <property type="protein sequence ID" value="GAF88112.1"/>
    <property type="molecule type" value="Genomic_DNA"/>
</dbReference>
<protein>
    <submittedName>
        <fullName evidence="1">Uncharacterized protein</fullName>
    </submittedName>
</protein>
<sequence>LQNSPFAAVKSYTFTRKYATCAATAATYVYALPADYNGGKGVLRDTTNNRAIPIWPNELFDLKFPDPSEETNNDILCATIKNMELWVAPPPAAADVLEFEYYRSGAETSTDDMSWLPEEERFLCCDFAKWQAFLSLHMWQEAQLFKEQWYQGLKENRIADGRRKWRTARFQCLNVFQENTLRRNQS</sequence>
<feature type="non-terminal residue" evidence="1">
    <location>
        <position position="1"/>
    </location>
</feature>
<reference evidence="1" key="1">
    <citation type="journal article" date="2014" name="Front. Microbiol.">
        <title>High frequency of phylogenetically diverse reductive dehalogenase-homologous genes in deep subseafloor sedimentary metagenomes.</title>
        <authorList>
            <person name="Kawai M."/>
            <person name="Futagami T."/>
            <person name="Toyoda A."/>
            <person name="Takaki Y."/>
            <person name="Nishi S."/>
            <person name="Hori S."/>
            <person name="Arai W."/>
            <person name="Tsubouchi T."/>
            <person name="Morono Y."/>
            <person name="Uchiyama I."/>
            <person name="Ito T."/>
            <person name="Fujiyama A."/>
            <person name="Inagaki F."/>
            <person name="Takami H."/>
        </authorList>
    </citation>
    <scope>NUCLEOTIDE SEQUENCE</scope>
    <source>
        <strain evidence="1">Expedition CK06-06</strain>
    </source>
</reference>
<accession>X0TIX6</accession>
<gene>
    <name evidence="1" type="ORF">S01H1_25235</name>
</gene>
<comment type="caution">
    <text evidence="1">The sequence shown here is derived from an EMBL/GenBank/DDBJ whole genome shotgun (WGS) entry which is preliminary data.</text>
</comment>
<evidence type="ECO:0000313" key="1">
    <source>
        <dbReference type="EMBL" id="GAF88112.1"/>
    </source>
</evidence>